<evidence type="ECO:0000313" key="8">
    <source>
        <dbReference type="EMBL" id="RNL39669.1"/>
    </source>
</evidence>
<evidence type="ECO:0000256" key="6">
    <source>
        <dbReference type="SAM" id="MobiDB-lite"/>
    </source>
</evidence>
<feature type="region of interest" description="Disordered" evidence="6">
    <location>
        <begin position="1"/>
        <end position="35"/>
    </location>
</feature>
<feature type="compositionally biased region" description="Basic and acidic residues" evidence="6">
    <location>
        <begin position="1"/>
        <end position="15"/>
    </location>
</feature>
<keyword evidence="9" id="KW-1185">Reference proteome</keyword>
<dbReference type="Gene3D" id="3.40.50.300">
    <property type="entry name" value="P-loop containing nucleotide triphosphate hydrolases"/>
    <property type="match status" value="3"/>
</dbReference>
<dbReference type="GO" id="GO:0043138">
    <property type="term" value="F:3'-5' DNA helicase activity"/>
    <property type="evidence" value="ECO:0007669"/>
    <property type="project" value="TreeGrafter"/>
</dbReference>
<dbReference type="InterPro" id="IPR027785">
    <property type="entry name" value="UvrD-like_helicase_C"/>
</dbReference>
<protein>
    <submittedName>
        <fullName evidence="8">Helicase</fullName>
    </submittedName>
</protein>
<evidence type="ECO:0000256" key="3">
    <source>
        <dbReference type="ARBA" id="ARBA00022806"/>
    </source>
</evidence>
<dbReference type="InterPro" id="IPR027417">
    <property type="entry name" value="P-loop_NTPase"/>
</dbReference>
<dbReference type="InterPro" id="IPR000212">
    <property type="entry name" value="DNA_helicase_UvrD/REP"/>
</dbReference>
<dbReference type="GO" id="GO:0003677">
    <property type="term" value="F:DNA binding"/>
    <property type="evidence" value="ECO:0007669"/>
    <property type="project" value="InterPro"/>
</dbReference>
<comment type="caution">
    <text evidence="8">The sequence shown here is derived from an EMBL/GenBank/DDBJ whole genome shotgun (WGS) entry which is preliminary data.</text>
</comment>
<feature type="domain" description="UvrD-like helicase ATP-binding" evidence="7">
    <location>
        <begin position="242"/>
        <end position="585"/>
    </location>
</feature>
<dbReference type="AlphaFoldDB" id="A0A3N0AYP6"/>
<dbReference type="GO" id="GO:0005524">
    <property type="term" value="F:ATP binding"/>
    <property type="evidence" value="ECO:0007669"/>
    <property type="project" value="UniProtKB-UniRule"/>
</dbReference>
<keyword evidence="4 5" id="KW-0067">ATP-binding</keyword>
<evidence type="ECO:0000259" key="7">
    <source>
        <dbReference type="PROSITE" id="PS51198"/>
    </source>
</evidence>
<keyword evidence="2 5" id="KW-0378">Hydrolase</keyword>
<proteinExistence type="predicted"/>
<dbReference type="GO" id="GO:0005829">
    <property type="term" value="C:cytosol"/>
    <property type="evidence" value="ECO:0007669"/>
    <property type="project" value="TreeGrafter"/>
</dbReference>
<evidence type="ECO:0000256" key="5">
    <source>
        <dbReference type="PROSITE-ProRule" id="PRU00560"/>
    </source>
</evidence>
<evidence type="ECO:0000256" key="1">
    <source>
        <dbReference type="ARBA" id="ARBA00022741"/>
    </source>
</evidence>
<dbReference type="InterPro" id="IPR014016">
    <property type="entry name" value="UvrD-like_ATP-bd"/>
</dbReference>
<dbReference type="EMBL" id="QICA01000002">
    <property type="protein sequence ID" value="RNL39669.1"/>
    <property type="molecule type" value="Genomic_DNA"/>
</dbReference>
<evidence type="ECO:0000313" key="9">
    <source>
        <dbReference type="Proteomes" id="UP000278327"/>
    </source>
</evidence>
<reference evidence="8 9" key="1">
    <citation type="journal article" date="2019" name="Microbiol. Resour. Announc.">
        <title>Draft Genome Sequences of Type Strains of Gordonibacter faecihominis, Paraeggerthella hongkongensis, Parvibacter caecicola,Slackia equolifaciens, Slackia faecicanis, and Slackia isoflavoniconvertens.</title>
        <authorList>
            <person name="Danylec N."/>
            <person name="Stoll D.A."/>
            <person name="Dotsch A."/>
            <person name="Huch M."/>
        </authorList>
    </citation>
    <scope>NUCLEOTIDE SEQUENCE [LARGE SCALE GENOMIC DNA]</scope>
    <source>
        <strain evidence="8 9">DSM 18785</strain>
    </source>
</reference>
<name>A0A3N0AYP6_9ACTN</name>
<organism evidence="8 9">
    <name type="scientific">Adlercreutzia equolifaciens subsp. celatus DSM 18785</name>
    <dbReference type="NCBI Taxonomy" id="1121021"/>
    <lineage>
        <taxon>Bacteria</taxon>
        <taxon>Bacillati</taxon>
        <taxon>Actinomycetota</taxon>
        <taxon>Coriobacteriia</taxon>
        <taxon>Eggerthellales</taxon>
        <taxon>Eggerthellaceae</taxon>
        <taxon>Adlercreutzia</taxon>
    </lineage>
</organism>
<sequence>MRKEKAVDAEHDEALLRSAGADADADTDGGSPSIEAEEQAHLDEVLGAVRAAVDRARGLAERTEASHREAGAQLAASRGELAPEEAHLSAYELNRMDAQAALAHRSRGRLEKLLDSPYFARVDFVEGEEGASSSAGSAEGETAAARQITYLGRFALTWENQALISDWRSPVAALFYDFEPGPAAFEAPAGRREGTLALKRQISIEEGQLRYAVDSSSSVRDEVLATVLGRTSDAKMHDIVSSIQREQNAVIRDEAPGTLIIQGVAGSGKTSIALHRVAYLLYRQKERLISQSVAILSPSRVFSDYISGVLPELGEEPVRQWSLHDLAALLLEGITKVAPPVSAADEADPVRAARAAAKGTEAFAASLTAWLGAQLGKKGAGDGKVAVSELFEPRDLAVGGDVAEASWLAERFAAYAPVPFDERLDLIAGDALELAHGKTFGRYVHTMPTRRELRGRLLRMMRAKNPLALYKRFLADTGQSALFKAPAKGVVEWEDAFPVVLCALAFAGPDGFAPTSAVRHLVIDEMQDLTPVQHEAISRLFRCDRTILGDVNQLVDGRAVSAPEAVAAHYPGARVVRLMTSYRSTSEITELAARVMPVAGLVAVQRHGEAVRFARCGDTVGVLAAVGEAIERWRASGRRTLGVIAKSDFLAARYAELIARDHDLTLLTDETDAYPGGIVVSSVRLAKGLEFDEAVLLDADGRQYATEADRNLLYVAVTRAMHALTVLYRDEPSPFLGEKRLR</sequence>
<feature type="binding site" evidence="5">
    <location>
        <begin position="263"/>
        <end position="270"/>
    </location>
    <ligand>
        <name>ATP</name>
        <dbReference type="ChEBI" id="CHEBI:30616"/>
    </ligand>
</feature>
<dbReference type="SUPFAM" id="SSF52540">
    <property type="entry name" value="P-loop containing nucleoside triphosphate hydrolases"/>
    <property type="match status" value="1"/>
</dbReference>
<dbReference type="PROSITE" id="PS51198">
    <property type="entry name" value="UVRD_HELICASE_ATP_BIND"/>
    <property type="match status" value="1"/>
</dbReference>
<keyword evidence="3 5" id="KW-0347">Helicase</keyword>
<evidence type="ECO:0000256" key="2">
    <source>
        <dbReference type="ARBA" id="ARBA00022801"/>
    </source>
</evidence>
<dbReference type="GO" id="GO:0016787">
    <property type="term" value="F:hydrolase activity"/>
    <property type="evidence" value="ECO:0007669"/>
    <property type="project" value="UniProtKB-UniRule"/>
</dbReference>
<dbReference type="PANTHER" id="PTHR11070">
    <property type="entry name" value="UVRD / RECB / PCRA DNA HELICASE FAMILY MEMBER"/>
    <property type="match status" value="1"/>
</dbReference>
<gene>
    <name evidence="8" type="ORF">DMP10_01690</name>
</gene>
<keyword evidence="1 5" id="KW-0547">Nucleotide-binding</keyword>
<dbReference type="Pfam" id="PF13538">
    <property type="entry name" value="UvrD_C_2"/>
    <property type="match status" value="1"/>
</dbReference>
<dbReference type="Proteomes" id="UP000278327">
    <property type="component" value="Unassembled WGS sequence"/>
</dbReference>
<accession>A0A3N0AYP6</accession>
<dbReference type="GO" id="GO:0000725">
    <property type="term" value="P:recombinational repair"/>
    <property type="evidence" value="ECO:0007669"/>
    <property type="project" value="TreeGrafter"/>
</dbReference>
<dbReference type="PANTHER" id="PTHR11070:SF17">
    <property type="entry name" value="DNA HELICASE IV"/>
    <property type="match status" value="1"/>
</dbReference>
<evidence type="ECO:0000256" key="4">
    <source>
        <dbReference type="ARBA" id="ARBA00022840"/>
    </source>
</evidence>